<evidence type="ECO:0000256" key="2">
    <source>
        <dbReference type="ARBA" id="ARBA00022475"/>
    </source>
</evidence>
<feature type="non-terminal residue" evidence="9">
    <location>
        <position position="1"/>
    </location>
</feature>
<dbReference type="NCBIfam" id="TIGR04178">
    <property type="entry name" value="exo_archaeo"/>
    <property type="match status" value="1"/>
</dbReference>
<evidence type="ECO:0000313" key="9">
    <source>
        <dbReference type="EMBL" id="TMQ49868.1"/>
    </source>
</evidence>
<dbReference type="GO" id="GO:0008233">
    <property type="term" value="F:peptidase activity"/>
    <property type="evidence" value="ECO:0007669"/>
    <property type="project" value="UniProtKB-KW"/>
</dbReference>
<reference evidence="9 10" key="1">
    <citation type="journal article" date="2019" name="Nat. Microbiol.">
        <title>Mediterranean grassland soil C-N compound turnover is dependent on rainfall and depth, and is mediated by genomically divergent microorganisms.</title>
        <authorList>
            <person name="Diamond S."/>
            <person name="Andeer P.F."/>
            <person name="Li Z."/>
            <person name="Crits-Christoph A."/>
            <person name="Burstein D."/>
            <person name="Anantharaman K."/>
            <person name="Lane K.R."/>
            <person name="Thomas B.C."/>
            <person name="Pan C."/>
            <person name="Northen T.R."/>
            <person name="Banfield J.F."/>
        </authorList>
    </citation>
    <scope>NUCLEOTIDE SEQUENCE [LARGE SCALE GENOMIC DNA]</scope>
    <source>
        <strain evidence="9">WS_2</strain>
    </source>
</reference>
<gene>
    <name evidence="9" type="ORF">E6K72_11950</name>
</gene>
<evidence type="ECO:0000256" key="1">
    <source>
        <dbReference type="ARBA" id="ARBA00004651"/>
    </source>
</evidence>
<keyword evidence="6 8" id="KW-1133">Transmembrane helix</keyword>
<keyword evidence="4 8" id="KW-0812">Transmembrane</keyword>
<evidence type="ECO:0000256" key="7">
    <source>
        <dbReference type="ARBA" id="ARBA00023136"/>
    </source>
</evidence>
<sequence length="141" mass="15880">VLSFVPAIDRWAVRHTISSLLFVTHPFRVASMEAGAVITIAGVPIEIVPDCTPLMPTMALWIAIAAFPAPWRSRLAGLFAGALLLWLYNVTRILALVPVLSYRPEIFEFIHVYLWQTLTLLVVFALFLLWLKLQQPRTARA</sequence>
<feature type="transmembrane region" description="Helical" evidence="8">
    <location>
        <begin position="78"/>
        <end position="100"/>
    </location>
</feature>
<dbReference type="GO" id="GO:0005886">
    <property type="term" value="C:plasma membrane"/>
    <property type="evidence" value="ECO:0007669"/>
    <property type="project" value="UniProtKB-SubCell"/>
</dbReference>
<evidence type="ECO:0008006" key="11">
    <source>
        <dbReference type="Google" id="ProtNLM"/>
    </source>
</evidence>
<keyword evidence="3" id="KW-0645">Protease</keyword>
<evidence type="ECO:0000256" key="3">
    <source>
        <dbReference type="ARBA" id="ARBA00022670"/>
    </source>
</evidence>
<keyword evidence="7 8" id="KW-0472">Membrane</keyword>
<evidence type="ECO:0000256" key="4">
    <source>
        <dbReference type="ARBA" id="ARBA00022692"/>
    </source>
</evidence>
<evidence type="ECO:0000256" key="6">
    <source>
        <dbReference type="ARBA" id="ARBA00022989"/>
    </source>
</evidence>
<evidence type="ECO:0000256" key="8">
    <source>
        <dbReference type="SAM" id="Phobius"/>
    </source>
</evidence>
<dbReference type="Proteomes" id="UP000317716">
    <property type="component" value="Unassembled WGS sequence"/>
</dbReference>
<keyword evidence="5" id="KW-0378">Hydrolase</keyword>
<dbReference type="GO" id="GO:0006508">
    <property type="term" value="P:proteolysis"/>
    <property type="evidence" value="ECO:0007669"/>
    <property type="project" value="UniProtKB-KW"/>
</dbReference>
<proteinExistence type="predicted"/>
<organism evidence="9 10">
    <name type="scientific">Eiseniibacteriota bacterium</name>
    <dbReference type="NCBI Taxonomy" id="2212470"/>
    <lineage>
        <taxon>Bacteria</taxon>
        <taxon>Candidatus Eiseniibacteriota</taxon>
    </lineage>
</organism>
<accession>A0A538SER0</accession>
<dbReference type="AlphaFoldDB" id="A0A538SER0"/>
<comment type="subcellular location">
    <subcellularLocation>
        <location evidence="1">Cell membrane</location>
        <topology evidence="1">Multi-pass membrane protein</topology>
    </subcellularLocation>
</comment>
<protein>
    <recommendedName>
        <fullName evidence="11">Exosortase H</fullName>
    </recommendedName>
</protein>
<name>A0A538SER0_UNCEI</name>
<comment type="caution">
    <text evidence="9">The sequence shown here is derived from an EMBL/GenBank/DDBJ whole genome shotgun (WGS) entry which is preliminary data.</text>
</comment>
<evidence type="ECO:0000313" key="10">
    <source>
        <dbReference type="Proteomes" id="UP000317716"/>
    </source>
</evidence>
<dbReference type="EMBL" id="VBOS01000435">
    <property type="protein sequence ID" value="TMQ49868.1"/>
    <property type="molecule type" value="Genomic_DNA"/>
</dbReference>
<keyword evidence="2" id="KW-1003">Cell membrane</keyword>
<feature type="transmembrane region" description="Helical" evidence="8">
    <location>
        <begin position="112"/>
        <end position="131"/>
    </location>
</feature>
<dbReference type="InterPro" id="IPR026392">
    <property type="entry name" value="Exo/Archaeosortase_dom"/>
</dbReference>
<evidence type="ECO:0000256" key="5">
    <source>
        <dbReference type="ARBA" id="ARBA00022801"/>
    </source>
</evidence>